<protein>
    <recommendedName>
        <fullName evidence="4">Death domain-containing protein 1</fullName>
    </recommendedName>
</protein>
<comment type="caution">
    <text evidence="2">The sequence shown here is derived from an EMBL/GenBank/DDBJ whole genome shotgun (WGS) entry which is preliminary data.</text>
</comment>
<gene>
    <name evidence="2" type="ORF">WMY93_014469</name>
</gene>
<dbReference type="PANTHER" id="PTHR28336:SF4">
    <property type="entry name" value="DEATH DOMAIN-CONTAINING PROTEIN 1"/>
    <property type="match status" value="1"/>
</dbReference>
<keyword evidence="3" id="KW-1185">Reference proteome</keyword>
<evidence type="ECO:0000313" key="3">
    <source>
        <dbReference type="Proteomes" id="UP001460270"/>
    </source>
</evidence>
<organism evidence="2 3">
    <name type="scientific">Mugilogobius chulae</name>
    <name type="common">yellowstripe goby</name>
    <dbReference type="NCBI Taxonomy" id="88201"/>
    <lineage>
        <taxon>Eukaryota</taxon>
        <taxon>Metazoa</taxon>
        <taxon>Chordata</taxon>
        <taxon>Craniata</taxon>
        <taxon>Vertebrata</taxon>
        <taxon>Euteleostomi</taxon>
        <taxon>Actinopterygii</taxon>
        <taxon>Neopterygii</taxon>
        <taxon>Teleostei</taxon>
        <taxon>Neoteleostei</taxon>
        <taxon>Acanthomorphata</taxon>
        <taxon>Gobiaria</taxon>
        <taxon>Gobiiformes</taxon>
        <taxon>Gobioidei</taxon>
        <taxon>Gobiidae</taxon>
        <taxon>Gobionellinae</taxon>
        <taxon>Mugilogobius</taxon>
    </lineage>
</organism>
<feature type="region of interest" description="Disordered" evidence="1">
    <location>
        <begin position="170"/>
        <end position="208"/>
    </location>
</feature>
<name>A0AAW0P6M6_9GOBI</name>
<proteinExistence type="predicted"/>
<dbReference type="AlphaFoldDB" id="A0AAW0P6M6"/>
<evidence type="ECO:0000313" key="2">
    <source>
        <dbReference type="EMBL" id="KAK7909785.1"/>
    </source>
</evidence>
<reference evidence="3" key="1">
    <citation type="submission" date="2024-04" db="EMBL/GenBank/DDBJ databases">
        <title>Salinicola lusitanus LLJ914,a marine bacterium isolated from the Okinawa Trough.</title>
        <authorList>
            <person name="Li J."/>
        </authorList>
    </citation>
    <scope>NUCLEOTIDE SEQUENCE [LARGE SCALE GENOMIC DNA]</scope>
</reference>
<dbReference type="Gene3D" id="2.60.220.30">
    <property type="match status" value="1"/>
</dbReference>
<evidence type="ECO:0008006" key="4">
    <source>
        <dbReference type="Google" id="ProtNLM"/>
    </source>
</evidence>
<evidence type="ECO:0000256" key="1">
    <source>
        <dbReference type="SAM" id="MobiDB-lite"/>
    </source>
</evidence>
<dbReference type="PANTHER" id="PTHR28336">
    <property type="entry name" value="BA1-643"/>
    <property type="match status" value="1"/>
</dbReference>
<dbReference type="EMBL" id="JBBPFD010000010">
    <property type="protein sequence ID" value="KAK7909785.1"/>
    <property type="molecule type" value="Genomic_DNA"/>
</dbReference>
<dbReference type="Proteomes" id="UP001460270">
    <property type="component" value="Unassembled WGS sequence"/>
</dbReference>
<accession>A0AAW0P6M6</accession>
<sequence>MEQQQSKIIDGNLHSELINTLAARTRGLEAVKVSQDEPKGRVVVVGGCMDAGGGGGAGGETVVMERRGKEEGEGEENVWSWCKVLESMRELARFHLDRVTLWREVVKKWECSAAHWPREGSVDRHAGRGQDPVDVSLTTIFQSVSEEISLIINIMNSITTRLDEEMSQLCSSCSDTRSQKPTEADPALLETGQSHTPSPPDDLHLTSSDLSMFDTVGDETESGQPDLNTTTDSDEMLCSAQQEVRGQHADNDCASLETDGGASDKDSNKEAGANLKWRTVGLTGHVDSGVSSIPDVCYIRAPAEVSQSFHCEVTEALSCLMVTGSEELVSRVIRLKLQDGARVSFPIAVVIPFYTRYRGNYRDIAVKVMDVERRASYICPISTEGNYGGQRGSFAEVRVYSLGLFAVVSCLKRENYTVPRKGLCLKLPMDPRICLTYLPGSFTAPVMAQAMIQPLDAVLLSAVKSRSDDYRAVVSTSPLLYLTHPSCQPLRRALTVTLPCAPKPKKKTRALEEMVHDYSQHITTESKWDSSSCTVRMLPACAKSTKEIHKDFLVLLGHKEQQWSTLEKITVRNQQKGLVSFEVTENFDRL</sequence>